<sequence length="61" mass="6653">MANLEKILKKSIILDRISIVLTIIGMGIALLLLAYSAIGLYNPQKNSPERELQANAQTTNA</sequence>
<keyword evidence="3" id="KW-1185">Reference proteome</keyword>
<accession>A0ABS5S3R1</accession>
<evidence type="ECO:0000313" key="2">
    <source>
        <dbReference type="EMBL" id="MBT0607608.1"/>
    </source>
</evidence>
<name>A0ABS5S3R1_9FLAO</name>
<gene>
    <name evidence="2" type="ORF">KIV10_05385</name>
</gene>
<organism evidence="2 3">
    <name type="scientific">Aequorivita echinoideorum</name>
    <dbReference type="NCBI Taxonomy" id="1549647"/>
    <lineage>
        <taxon>Bacteria</taxon>
        <taxon>Pseudomonadati</taxon>
        <taxon>Bacteroidota</taxon>
        <taxon>Flavobacteriia</taxon>
        <taxon>Flavobacteriales</taxon>
        <taxon>Flavobacteriaceae</taxon>
        <taxon>Aequorivita</taxon>
    </lineage>
</organism>
<evidence type="ECO:0000256" key="1">
    <source>
        <dbReference type="SAM" id="Phobius"/>
    </source>
</evidence>
<feature type="transmembrane region" description="Helical" evidence="1">
    <location>
        <begin position="12"/>
        <end position="38"/>
    </location>
</feature>
<keyword evidence="1" id="KW-0472">Membrane</keyword>
<evidence type="ECO:0000313" key="3">
    <source>
        <dbReference type="Proteomes" id="UP001297092"/>
    </source>
</evidence>
<dbReference type="Proteomes" id="UP001297092">
    <property type="component" value="Unassembled WGS sequence"/>
</dbReference>
<comment type="caution">
    <text evidence="2">The sequence shown here is derived from an EMBL/GenBank/DDBJ whole genome shotgun (WGS) entry which is preliminary data.</text>
</comment>
<proteinExistence type="predicted"/>
<keyword evidence="1" id="KW-1133">Transmembrane helix</keyword>
<dbReference type="RefSeq" id="WP_214112465.1">
    <property type="nucleotide sequence ID" value="NZ_JAHCTB010000002.1"/>
</dbReference>
<keyword evidence="1" id="KW-0812">Transmembrane</keyword>
<protein>
    <submittedName>
        <fullName evidence="2">Uncharacterized protein</fullName>
    </submittedName>
</protein>
<dbReference type="EMBL" id="JAHCTB010000002">
    <property type="protein sequence ID" value="MBT0607608.1"/>
    <property type="molecule type" value="Genomic_DNA"/>
</dbReference>
<reference evidence="2 3" key="1">
    <citation type="submission" date="2021-05" db="EMBL/GenBank/DDBJ databases">
        <title>Aequorivita echinoideorum JCM 30378 genome.</title>
        <authorList>
            <person name="Zhang H."/>
            <person name="Li C."/>
        </authorList>
    </citation>
    <scope>NUCLEOTIDE SEQUENCE [LARGE SCALE GENOMIC DNA]</scope>
    <source>
        <strain evidence="2 3">JCM30378</strain>
    </source>
</reference>